<protein>
    <submittedName>
        <fullName evidence="2">13369_t:CDS:1</fullName>
    </submittedName>
</protein>
<dbReference type="Gene3D" id="1.20.1280.50">
    <property type="match status" value="1"/>
</dbReference>
<evidence type="ECO:0000313" key="2">
    <source>
        <dbReference type="EMBL" id="CAG8591297.1"/>
    </source>
</evidence>
<evidence type="ECO:0000313" key="3">
    <source>
        <dbReference type="Proteomes" id="UP000789570"/>
    </source>
</evidence>
<dbReference type="AlphaFoldDB" id="A0A9N9C9P0"/>
<proteinExistence type="predicted"/>
<dbReference type="InterPro" id="IPR032675">
    <property type="entry name" value="LRR_dom_sf"/>
</dbReference>
<gene>
    <name evidence="2" type="ORF">FCALED_LOCUS8105</name>
</gene>
<evidence type="ECO:0000259" key="1">
    <source>
        <dbReference type="Pfam" id="PF12937"/>
    </source>
</evidence>
<dbReference type="Proteomes" id="UP000789570">
    <property type="component" value="Unassembled WGS sequence"/>
</dbReference>
<dbReference type="SUPFAM" id="SSF52047">
    <property type="entry name" value="RNI-like"/>
    <property type="match status" value="1"/>
</dbReference>
<accession>A0A9N9C9P0</accession>
<dbReference type="CDD" id="cd09917">
    <property type="entry name" value="F-box_SF"/>
    <property type="match status" value="1"/>
</dbReference>
<dbReference type="Gene3D" id="3.80.10.10">
    <property type="entry name" value="Ribonuclease Inhibitor"/>
    <property type="match status" value="1"/>
</dbReference>
<name>A0A9N9C9P0_9GLOM</name>
<dbReference type="EMBL" id="CAJVPQ010002297">
    <property type="protein sequence ID" value="CAG8591297.1"/>
    <property type="molecule type" value="Genomic_DNA"/>
</dbReference>
<dbReference type="OrthoDB" id="2307600at2759"/>
<comment type="caution">
    <text evidence="2">The sequence shown here is derived from an EMBL/GenBank/DDBJ whole genome shotgun (WGS) entry which is preliminary data.</text>
</comment>
<keyword evidence="3" id="KW-1185">Reference proteome</keyword>
<dbReference type="SUPFAM" id="SSF81383">
    <property type="entry name" value="F-box domain"/>
    <property type="match status" value="1"/>
</dbReference>
<feature type="domain" description="F-box" evidence="1">
    <location>
        <begin position="7"/>
        <end position="50"/>
    </location>
</feature>
<dbReference type="Pfam" id="PF12937">
    <property type="entry name" value="F-box-like"/>
    <property type="match status" value="1"/>
</dbReference>
<organism evidence="2 3">
    <name type="scientific">Funneliformis caledonium</name>
    <dbReference type="NCBI Taxonomy" id="1117310"/>
    <lineage>
        <taxon>Eukaryota</taxon>
        <taxon>Fungi</taxon>
        <taxon>Fungi incertae sedis</taxon>
        <taxon>Mucoromycota</taxon>
        <taxon>Glomeromycotina</taxon>
        <taxon>Glomeromycetes</taxon>
        <taxon>Glomerales</taxon>
        <taxon>Glomeraceae</taxon>
        <taxon>Funneliformis</taxon>
    </lineage>
</organism>
<dbReference type="InterPro" id="IPR036047">
    <property type="entry name" value="F-box-like_dom_sf"/>
</dbReference>
<reference evidence="2" key="1">
    <citation type="submission" date="2021-06" db="EMBL/GenBank/DDBJ databases">
        <authorList>
            <person name="Kallberg Y."/>
            <person name="Tangrot J."/>
            <person name="Rosling A."/>
        </authorList>
    </citation>
    <scope>NUCLEOTIDE SEQUENCE</scope>
    <source>
        <strain evidence="2">UK204</strain>
    </source>
</reference>
<dbReference type="InterPro" id="IPR001810">
    <property type="entry name" value="F-box_dom"/>
</dbReference>
<sequence length="511" mass="59637">MSLLKRQLPPDCLLDIFTHLKDDGSSLYSCVLVNRLWCRLVTPLLWSQPFELSSEDRHIKIIKTYFSCLSDVDKKCLLDQEVTLPDPRPFFNYPKYLKKFNSKKFGLAINKWLTSKELTQNVTNEILKLIFTRSDRLIDLGIVCIGNKYSPLSSMENSLLGKDHDSLFKLEMFNLTYRDEQDYRHSNQDDKAVSKLIEMMSRCATNIKHLRINILLWDDRHTISQIDETISQLLLRQNNLISFETTNFHHSLKIFSSLTSQASTLKELKLSSNFPFDVSFLQTLISLNSLETLHLHSMSFTHIPSQFTTHQLSIKNLHLIIPKLSSFEYLPILLSMISNNLQRLVLNGFIQKVLQDIIEHCPNIQELCIETNSPLQRSFLKLLSSLNSLKYLELKRGKKIEFEWLKDDYITQFSTSIPSSLLHLSLQSNISIEPLKIILEKCQAKLTTLELCKTHMQNEDSNFINLLIDYEKKNSGLKRLRLSLVNYNDYEFKPRLEEIEYARKFFNVILN</sequence>